<feature type="transmembrane region" description="Helical" evidence="2">
    <location>
        <begin position="49"/>
        <end position="70"/>
    </location>
</feature>
<evidence type="ECO:0000313" key="3">
    <source>
        <dbReference type="EMBL" id="ORX76363.1"/>
    </source>
</evidence>
<dbReference type="AlphaFoldDB" id="A0A1Y1WS42"/>
<gene>
    <name evidence="3" type="ORF">BCR32DRAFT_284258</name>
</gene>
<comment type="caution">
    <text evidence="3">The sequence shown here is derived from an EMBL/GenBank/DDBJ whole genome shotgun (WGS) entry which is preliminary data.</text>
</comment>
<name>A0A1Y1WS42_9FUNG</name>
<dbReference type="Proteomes" id="UP000193944">
    <property type="component" value="Unassembled WGS sequence"/>
</dbReference>
<dbReference type="EMBL" id="MCFG01000303">
    <property type="protein sequence ID" value="ORX76363.1"/>
    <property type="molecule type" value="Genomic_DNA"/>
</dbReference>
<feature type="transmembrane region" description="Helical" evidence="2">
    <location>
        <begin position="181"/>
        <end position="202"/>
    </location>
</feature>
<keyword evidence="4" id="KW-1185">Reference proteome</keyword>
<reference evidence="3 4" key="2">
    <citation type="submission" date="2016-08" db="EMBL/GenBank/DDBJ databases">
        <title>Pervasive Adenine N6-methylation of Active Genes in Fungi.</title>
        <authorList>
            <consortium name="DOE Joint Genome Institute"/>
            <person name="Mondo S.J."/>
            <person name="Dannebaum R.O."/>
            <person name="Kuo R.C."/>
            <person name="Labutti K."/>
            <person name="Haridas S."/>
            <person name="Kuo A."/>
            <person name="Salamov A."/>
            <person name="Ahrendt S.R."/>
            <person name="Lipzen A."/>
            <person name="Sullivan W."/>
            <person name="Andreopoulos W.B."/>
            <person name="Clum A."/>
            <person name="Lindquist E."/>
            <person name="Daum C."/>
            <person name="Ramamoorthy G.K."/>
            <person name="Gryganskyi A."/>
            <person name="Culley D."/>
            <person name="Magnuson J.K."/>
            <person name="James T.Y."/>
            <person name="O'Malley M.A."/>
            <person name="Stajich J.E."/>
            <person name="Spatafora J.W."/>
            <person name="Visel A."/>
            <person name="Grigoriev I.V."/>
        </authorList>
    </citation>
    <scope>NUCLEOTIDE SEQUENCE [LARGE SCALE GENOMIC DNA]</scope>
    <source>
        <strain evidence="3 4">S4</strain>
    </source>
</reference>
<keyword evidence="2" id="KW-0812">Transmembrane</keyword>
<sequence>MNDLIKVADSSYNFYDNIQVIISQLYSHEFFPWTCLVLIISHNNIKRPIILLMVLHWALRCIGDIFVNTLDLYPKDYPSYWPFSNLGWSNSYGIASIFWYSSEIIGDWYLVLRTKALIRNNQKLKWVLILCIIYNIIKVIQMIVYPTNVPFENVSPYDPNNELESNYQYLRNLANHKLKKWTTVILQQFGSIAFDISVIITLKKYFFNKKSNTHIYSNNRNGNNIENNFFQKFKHLSEYRIYLSIFVTIAGFPFLLAFCLGILYTIKLYHGIENKQETVDFFGVMCDDQGIDKIRVFVLNFSYFFMYIDQILLRYYVEENNITVKSSSNNTSSANNHSISTPNTDYSVVYRKFDGDDDDNDHDHFEYYNHNNNISNINNYNNINNNNINNINNNNYIMSYDVTPKLGQNNSTLSRRYDDYDNYNNNNKNNNNNNKYKMVDYDISHKYDKSQHHHHRSHSSFGKYEDFNQKKYNKNNKSKLMDYDISDRSNNTSNSNDLTFIDVNPYAKLKKNPYNSNYYQSSFI</sequence>
<accession>A0A1Y1WS42</accession>
<feature type="transmembrane region" description="Helical" evidence="2">
    <location>
        <begin position="241"/>
        <end position="266"/>
    </location>
</feature>
<evidence type="ECO:0000313" key="4">
    <source>
        <dbReference type="Proteomes" id="UP000193944"/>
    </source>
</evidence>
<proteinExistence type="predicted"/>
<protein>
    <submittedName>
        <fullName evidence="3">Uncharacterized protein</fullName>
    </submittedName>
</protein>
<keyword evidence="2" id="KW-1133">Transmembrane helix</keyword>
<evidence type="ECO:0000256" key="2">
    <source>
        <dbReference type="SAM" id="Phobius"/>
    </source>
</evidence>
<evidence type="ECO:0000256" key="1">
    <source>
        <dbReference type="SAM" id="MobiDB-lite"/>
    </source>
</evidence>
<feature type="transmembrane region" description="Helical" evidence="2">
    <location>
        <begin position="90"/>
        <end position="112"/>
    </location>
</feature>
<feature type="region of interest" description="Disordered" evidence="1">
    <location>
        <begin position="449"/>
        <end position="469"/>
    </location>
</feature>
<organism evidence="3 4">
    <name type="scientific">Anaeromyces robustus</name>
    <dbReference type="NCBI Taxonomy" id="1754192"/>
    <lineage>
        <taxon>Eukaryota</taxon>
        <taxon>Fungi</taxon>
        <taxon>Fungi incertae sedis</taxon>
        <taxon>Chytridiomycota</taxon>
        <taxon>Chytridiomycota incertae sedis</taxon>
        <taxon>Neocallimastigomycetes</taxon>
        <taxon>Neocallimastigales</taxon>
        <taxon>Neocallimastigaceae</taxon>
        <taxon>Anaeromyces</taxon>
    </lineage>
</organism>
<keyword evidence="2" id="KW-0472">Membrane</keyword>
<feature type="transmembrane region" description="Helical" evidence="2">
    <location>
        <begin position="124"/>
        <end position="145"/>
    </location>
</feature>
<reference evidence="3 4" key="1">
    <citation type="submission" date="2016-08" db="EMBL/GenBank/DDBJ databases">
        <title>A Parts List for Fungal Cellulosomes Revealed by Comparative Genomics.</title>
        <authorList>
            <consortium name="DOE Joint Genome Institute"/>
            <person name="Haitjema C.H."/>
            <person name="Gilmore S.P."/>
            <person name="Henske J.K."/>
            <person name="Solomon K.V."/>
            <person name="De Groot R."/>
            <person name="Kuo A."/>
            <person name="Mondo S.J."/>
            <person name="Salamov A.A."/>
            <person name="Labutti K."/>
            <person name="Zhao Z."/>
            <person name="Chiniquy J."/>
            <person name="Barry K."/>
            <person name="Brewer H.M."/>
            <person name="Purvine S.O."/>
            <person name="Wright A.T."/>
            <person name="Boxma B."/>
            <person name="Van Alen T."/>
            <person name="Hackstein J.H."/>
            <person name="Baker S.E."/>
            <person name="Grigoriev I.V."/>
            <person name="O'Malley M.A."/>
        </authorList>
    </citation>
    <scope>NUCLEOTIDE SEQUENCE [LARGE SCALE GENOMIC DNA]</scope>
    <source>
        <strain evidence="3 4">S4</strain>
    </source>
</reference>